<proteinExistence type="predicted"/>
<dbReference type="InterPro" id="IPR029063">
    <property type="entry name" value="SAM-dependent_MTases_sf"/>
</dbReference>
<dbReference type="AlphaFoldDB" id="A0A6V8KKJ8"/>
<dbReference type="CDD" id="cd02440">
    <property type="entry name" value="AdoMet_MTases"/>
    <property type="match status" value="1"/>
</dbReference>
<dbReference type="GO" id="GO:0032259">
    <property type="term" value="P:methylation"/>
    <property type="evidence" value="ECO:0007669"/>
    <property type="project" value="UniProtKB-KW"/>
</dbReference>
<reference evidence="2 3" key="2">
    <citation type="submission" date="2020-03" db="EMBL/GenBank/DDBJ databases">
        <authorList>
            <person name="Ichikawa N."/>
            <person name="Kimura A."/>
            <person name="Kitahashi Y."/>
            <person name="Uohara A."/>
        </authorList>
    </citation>
    <scope>NUCLEOTIDE SEQUENCE [LARGE SCALE GENOMIC DNA]</scope>
    <source>
        <strain evidence="2 3">NBRC 108639</strain>
    </source>
</reference>
<sequence>MLDYDREAKRYDESRGGEPRAAAAAGAVERLLPPGARLLVDVACGTGIVTTRLRRPGRTVVGVDRSTGMTAVAAARLPGAAVVGDATALPVDSGRADAVLMIWLLHLVPDPERIVAEAARLLGPAGRLITTVDKNEGPFAVASDVAELTAPLRRRQGERPDGYRRVVAAASRHGLAPAAETAFVGAGQGRTPRQWVEHIGRDTIPWADKAEADELCRALAALPDQDTPRPDPVYRVVALARASA</sequence>
<dbReference type="Proteomes" id="UP000482800">
    <property type="component" value="Unassembled WGS sequence"/>
</dbReference>
<organism evidence="2 3">
    <name type="scientific">Phytohabitans houttuyneae</name>
    <dbReference type="NCBI Taxonomy" id="1076126"/>
    <lineage>
        <taxon>Bacteria</taxon>
        <taxon>Bacillati</taxon>
        <taxon>Actinomycetota</taxon>
        <taxon>Actinomycetes</taxon>
        <taxon>Micromonosporales</taxon>
        <taxon>Micromonosporaceae</taxon>
    </lineage>
</organism>
<dbReference type="InterPro" id="IPR013216">
    <property type="entry name" value="Methyltransf_11"/>
</dbReference>
<comment type="caution">
    <text evidence="2">The sequence shown here is derived from an EMBL/GenBank/DDBJ whole genome shotgun (WGS) entry which is preliminary data.</text>
</comment>
<keyword evidence="2" id="KW-0808">Transferase</keyword>
<dbReference type="RefSeq" id="WP_173062590.1">
    <property type="nucleotide sequence ID" value="NZ_BAABGO010000016.1"/>
</dbReference>
<accession>A0A6V8KKJ8</accession>
<name>A0A6V8KKJ8_9ACTN</name>
<gene>
    <name evidence="2" type="ORF">Phou_064670</name>
</gene>
<feature type="domain" description="Methyltransferase type 11" evidence="1">
    <location>
        <begin position="40"/>
        <end position="129"/>
    </location>
</feature>
<reference evidence="2 3" key="1">
    <citation type="submission" date="2020-03" db="EMBL/GenBank/DDBJ databases">
        <title>Whole genome shotgun sequence of Phytohabitans houttuyneae NBRC 108639.</title>
        <authorList>
            <person name="Komaki H."/>
            <person name="Tamura T."/>
        </authorList>
    </citation>
    <scope>NUCLEOTIDE SEQUENCE [LARGE SCALE GENOMIC DNA]</scope>
    <source>
        <strain evidence="2 3">NBRC 108639</strain>
    </source>
</reference>
<dbReference type="Gene3D" id="3.40.50.150">
    <property type="entry name" value="Vaccinia Virus protein VP39"/>
    <property type="match status" value="1"/>
</dbReference>
<dbReference type="PANTHER" id="PTHR43591">
    <property type="entry name" value="METHYLTRANSFERASE"/>
    <property type="match status" value="1"/>
</dbReference>
<dbReference type="Pfam" id="PF08241">
    <property type="entry name" value="Methyltransf_11"/>
    <property type="match status" value="1"/>
</dbReference>
<evidence type="ECO:0000313" key="3">
    <source>
        <dbReference type="Proteomes" id="UP000482800"/>
    </source>
</evidence>
<keyword evidence="2" id="KW-0489">Methyltransferase</keyword>
<keyword evidence="3" id="KW-1185">Reference proteome</keyword>
<evidence type="ECO:0000313" key="2">
    <source>
        <dbReference type="EMBL" id="GFJ82287.1"/>
    </source>
</evidence>
<protein>
    <submittedName>
        <fullName evidence="2">Methyltransferase</fullName>
    </submittedName>
</protein>
<dbReference type="SUPFAM" id="SSF53335">
    <property type="entry name" value="S-adenosyl-L-methionine-dependent methyltransferases"/>
    <property type="match status" value="1"/>
</dbReference>
<dbReference type="EMBL" id="BLPF01000002">
    <property type="protein sequence ID" value="GFJ82287.1"/>
    <property type="molecule type" value="Genomic_DNA"/>
</dbReference>
<evidence type="ECO:0000259" key="1">
    <source>
        <dbReference type="Pfam" id="PF08241"/>
    </source>
</evidence>
<dbReference type="GO" id="GO:0008757">
    <property type="term" value="F:S-adenosylmethionine-dependent methyltransferase activity"/>
    <property type="evidence" value="ECO:0007669"/>
    <property type="project" value="InterPro"/>
</dbReference>